<evidence type="ECO:0000313" key="1">
    <source>
        <dbReference type="EMBL" id="STZ28338.1"/>
    </source>
</evidence>
<dbReference type="GO" id="GO:0006281">
    <property type="term" value="P:DNA repair"/>
    <property type="evidence" value="ECO:0007669"/>
    <property type="project" value="InterPro"/>
</dbReference>
<evidence type="ECO:0000313" key="2">
    <source>
        <dbReference type="Proteomes" id="UP000255024"/>
    </source>
</evidence>
<proteinExistence type="predicted"/>
<dbReference type="InterPro" id="IPR036614">
    <property type="entry name" value="RusA-like_sf"/>
</dbReference>
<dbReference type="Gene3D" id="3.30.1330.70">
    <property type="entry name" value="Holliday junction resolvase RusA"/>
    <property type="match status" value="1"/>
</dbReference>
<dbReference type="GO" id="GO:0006310">
    <property type="term" value="P:DNA recombination"/>
    <property type="evidence" value="ECO:0007669"/>
    <property type="project" value="InterPro"/>
</dbReference>
<protein>
    <submittedName>
        <fullName evidence="1">Endodeoxyribonuclease RusA</fullName>
    </submittedName>
</protein>
<dbReference type="Proteomes" id="UP000255024">
    <property type="component" value="Unassembled WGS sequence"/>
</dbReference>
<dbReference type="RefSeq" id="WP_115091299.1">
    <property type="nucleotide sequence ID" value="NZ_CP068107.1"/>
</dbReference>
<dbReference type="EMBL" id="UGQL01000001">
    <property type="protein sequence ID" value="STZ28338.1"/>
    <property type="molecule type" value="Genomic_DNA"/>
</dbReference>
<dbReference type="SUPFAM" id="SSF103084">
    <property type="entry name" value="Holliday junction resolvase RusA"/>
    <property type="match status" value="1"/>
</dbReference>
<keyword evidence="2" id="KW-1185">Reference proteome</keyword>
<dbReference type="GO" id="GO:0000287">
    <property type="term" value="F:magnesium ion binding"/>
    <property type="evidence" value="ECO:0007669"/>
    <property type="project" value="InterPro"/>
</dbReference>
<gene>
    <name evidence="1" type="ORF">NCTC11179_01882</name>
</gene>
<sequence>MIKVNIKPLSVNEVWQGRRFKTPAYQSYEKAVLLMLPKRIEIPPPPFSITFEFGVSSKLSDWDNPIKPFQDILCKKYGIDDRDIYKGTVSKVLVKKGEEYIKFKIE</sequence>
<reference evidence="1 2" key="1">
    <citation type="submission" date="2018-06" db="EMBL/GenBank/DDBJ databases">
        <authorList>
            <consortium name="Pathogen Informatics"/>
            <person name="Doyle S."/>
        </authorList>
    </citation>
    <scope>NUCLEOTIDE SEQUENCE [LARGE SCALE GENOMIC DNA]</scope>
    <source>
        <strain evidence="1 2">NCTC11179</strain>
    </source>
</reference>
<accession>A0A378RNP2</accession>
<dbReference type="AlphaFoldDB" id="A0A378RNP2"/>
<name>A0A378RNP2_MYROD</name>
<organism evidence="1 2">
    <name type="scientific">Myroides odoratus</name>
    <name type="common">Flavobacterium odoratum</name>
    <dbReference type="NCBI Taxonomy" id="256"/>
    <lineage>
        <taxon>Bacteria</taxon>
        <taxon>Pseudomonadati</taxon>
        <taxon>Bacteroidota</taxon>
        <taxon>Flavobacteriia</taxon>
        <taxon>Flavobacteriales</taxon>
        <taxon>Flavobacteriaceae</taxon>
        <taxon>Myroides</taxon>
    </lineage>
</organism>